<organism evidence="14">
    <name type="scientific">Leptosphaeria maculans (strain JN3 / isolate v23.1.3 / race Av1-4-5-6-7-8)</name>
    <name type="common">Blackleg fungus</name>
    <name type="synonym">Phoma lingam</name>
    <dbReference type="NCBI Taxonomy" id="985895"/>
    <lineage>
        <taxon>Eukaryota</taxon>
        <taxon>Fungi</taxon>
        <taxon>Dikarya</taxon>
        <taxon>Ascomycota</taxon>
        <taxon>Pezizomycotina</taxon>
        <taxon>Dothideomycetes</taxon>
        <taxon>Pleosporomycetidae</taxon>
        <taxon>Pleosporales</taxon>
        <taxon>Pleosporineae</taxon>
        <taxon>Leptosphaeriaceae</taxon>
        <taxon>Plenodomus</taxon>
        <taxon>Plenodomus lingam/Leptosphaeria maculans species complex</taxon>
    </lineage>
</organism>
<dbReference type="GO" id="GO:0005524">
    <property type="term" value="F:ATP binding"/>
    <property type="evidence" value="ECO:0007669"/>
    <property type="project" value="UniProtKB-KW"/>
</dbReference>
<evidence type="ECO:0000256" key="9">
    <source>
        <dbReference type="ARBA" id="ARBA00023242"/>
    </source>
</evidence>
<dbReference type="PANTHER" id="PTHR45916:SF1">
    <property type="entry name" value="STRUCTURAL MAINTENANCE OF CHROMOSOMES PROTEIN 5"/>
    <property type="match status" value="1"/>
</dbReference>
<evidence type="ECO:0000256" key="2">
    <source>
        <dbReference type="ARBA" id="ARBA00004286"/>
    </source>
</evidence>
<evidence type="ECO:0000313" key="13">
    <source>
        <dbReference type="EMBL" id="CBX93457.1"/>
    </source>
</evidence>
<keyword evidence="6" id="KW-0547">Nucleotide-binding</keyword>
<feature type="coiled-coil region" evidence="10">
    <location>
        <begin position="822"/>
        <end position="957"/>
    </location>
</feature>
<dbReference type="PANTHER" id="PTHR45916">
    <property type="entry name" value="STRUCTURAL MAINTENANCE OF CHROMOSOMES PROTEIN 5"/>
    <property type="match status" value="1"/>
</dbReference>
<dbReference type="SUPFAM" id="SSF52540">
    <property type="entry name" value="P-loop containing nucleoside triphosphate hydrolases"/>
    <property type="match status" value="2"/>
</dbReference>
<dbReference type="GO" id="GO:0000724">
    <property type="term" value="P:double-strand break repair via homologous recombination"/>
    <property type="evidence" value="ECO:0007669"/>
    <property type="project" value="TreeGrafter"/>
</dbReference>
<dbReference type="FunCoup" id="E4ZPS2">
    <property type="interactions" value="939"/>
</dbReference>
<feature type="domain" description="RecF/RecN/SMC N-terminal" evidence="12">
    <location>
        <begin position="80"/>
        <end position="1082"/>
    </location>
</feature>
<dbReference type="InParanoid" id="E4ZPS2"/>
<evidence type="ECO:0000256" key="6">
    <source>
        <dbReference type="ARBA" id="ARBA00022741"/>
    </source>
</evidence>
<dbReference type="InterPro" id="IPR003395">
    <property type="entry name" value="RecF/RecN/SMC_N"/>
</dbReference>
<dbReference type="OMA" id="RFWTSQP"/>
<evidence type="ECO:0000259" key="12">
    <source>
        <dbReference type="Pfam" id="PF02463"/>
    </source>
</evidence>
<dbReference type="EMBL" id="FP929105">
    <property type="protein sequence ID" value="CBX93457.1"/>
    <property type="molecule type" value="Genomic_DNA"/>
</dbReference>
<name>E4ZPS2_LEPMJ</name>
<protein>
    <recommendedName>
        <fullName evidence="4">Structural maintenance of chromosomes protein 5</fullName>
    </recommendedName>
</protein>
<dbReference type="Gene3D" id="3.40.50.300">
    <property type="entry name" value="P-loop containing nucleotide triphosphate hydrolases"/>
    <property type="match status" value="2"/>
</dbReference>
<evidence type="ECO:0000256" key="10">
    <source>
        <dbReference type="SAM" id="Coils"/>
    </source>
</evidence>
<dbReference type="GeneID" id="13282774"/>
<evidence type="ECO:0000256" key="3">
    <source>
        <dbReference type="ARBA" id="ARBA00010171"/>
    </source>
</evidence>
<evidence type="ECO:0000256" key="11">
    <source>
        <dbReference type="SAM" id="MobiDB-lite"/>
    </source>
</evidence>
<feature type="region of interest" description="Disordered" evidence="11">
    <location>
        <begin position="1"/>
        <end position="64"/>
    </location>
</feature>
<reference evidence="14" key="1">
    <citation type="journal article" date="2011" name="Nat. Commun.">
        <title>Effector diversification within compartments of the Leptosphaeria maculans genome affected by Repeat-Induced Point mutations.</title>
        <authorList>
            <person name="Rouxel T."/>
            <person name="Grandaubert J."/>
            <person name="Hane J.K."/>
            <person name="Hoede C."/>
            <person name="van de Wouw A.P."/>
            <person name="Couloux A."/>
            <person name="Dominguez V."/>
            <person name="Anthouard V."/>
            <person name="Bally P."/>
            <person name="Bourras S."/>
            <person name="Cozijnsen A.J."/>
            <person name="Ciuffetti L.M."/>
            <person name="Degrave A."/>
            <person name="Dilmaghani A."/>
            <person name="Duret L."/>
            <person name="Fudal I."/>
            <person name="Goodwin S.B."/>
            <person name="Gout L."/>
            <person name="Glaser N."/>
            <person name="Linglin J."/>
            <person name="Kema G.H.J."/>
            <person name="Lapalu N."/>
            <person name="Lawrence C.B."/>
            <person name="May K."/>
            <person name="Meyer M."/>
            <person name="Ollivier B."/>
            <person name="Poulain J."/>
            <person name="Schoch C.L."/>
            <person name="Simon A."/>
            <person name="Spatafora J.W."/>
            <person name="Stachowiak A."/>
            <person name="Turgeon B.G."/>
            <person name="Tyler B.M."/>
            <person name="Vincent D."/>
            <person name="Weissenbach J."/>
            <person name="Amselem J."/>
            <person name="Quesneville H."/>
            <person name="Oliver R.P."/>
            <person name="Wincker P."/>
            <person name="Balesdent M.-H."/>
            <person name="Howlett B.J."/>
        </authorList>
    </citation>
    <scope>NUCLEOTIDE SEQUENCE [LARGE SCALE GENOMIC DNA]</scope>
    <source>
        <strain evidence="14">JN3 / isolate v23.1.3 / race Av1-4-5-6-7-8</strain>
    </source>
</reference>
<feature type="coiled-coil region" evidence="10">
    <location>
        <begin position="312"/>
        <end position="481"/>
    </location>
</feature>
<evidence type="ECO:0000256" key="7">
    <source>
        <dbReference type="ARBA" id="ARBA00022840"/>
    </source>
</evidence>
<dbReference type="HOGENOM" id="CLU_004969_2_0_1"/>
<dbReference type="AlphaFoldDB" id="E4ZPS2"/>
<dbReference type="FunFam" id="3.40.50.300:FF:001301">
    <property type="entry name" value="Structural maintenance of chromosomes 5"/>
    <property type="match status" value="1"/>
</dbReference>
<evidence type="ECO:0000313" key="14">
    <source>
        <dbReference type="Proteomes" id="UP000002668"/>
    </source>
</evidence>
<dbReference type="GO" id="GO:0003697">
    <property type="term" value="F:single-stranded DNA binding"/>
    <property type="evidence" value="ECO:0007669"/>
    <property type="project" value="TreeGrafter"/>
</dbReference>
<feature type="coiled-coil region" evidence="10">
    <location>
        <begin position="693"/>
        <end position="751"/>
    </location>
</feature>
<gene>
    <name evidence="13" type="ORF">LEMA_P043580.1</name>
</gene>
<dbReference type="Proteomes" id="UP000002668">
    <property type="component" value="Genome"/>
</dbReference>
<comment type="similarity">
    <text evidence="3">Belongs to the SMC family. SMC5 subfamily.</text>
</comment>
<dbReference type="Pfam" id="PF02463">
    <property type="entry name" value="SMC_N"/>
    <property type="match status" value="1"/>
</dbReference>
<sequence length="1143" mass="130624">MPGITQNNRKRPSTVVDDEEDDHSEPVSPVSVGSKRARTTRHASSSSVQSSGIRTTRPPQSRRVNGISQYVEDEFQPGSLIRVKLKNFVTYTAAEFLLGPSLNMIIGPNGTGKSTLVCAICLGLGWGSEHLGRAKDLGAFVKHGATEAEIEIELAKGPGMKRNPVIQRLIRKEDNKSFFTLNGKRTAQNVVTAMCKGLSIQIDNLCQFLPQDRVVEFSRLSEVDRLRETQRAAAPAYMVDWHDQLKVLRAEEKALETKQHNEKTHLSKLEAQQNATRDDVERWHQREELLQKSKCLKKVGPAIELRLRKQAIGQAKVDIRNARLQLDQLNADVEPVRQAQAEVETYKKQIERVVALQKNRVEMCKTQADRLYKNLEQERLQVSDFEDRVKGELRAKKEREQDIARTKADIARLERQQNEQPVNYDAEKFDARKAEIRTQLSAAQTSLRDKEETHSAGRLRVMELNKENSQTQQRRAQLDTQSGKQANLLSKISRDTATAWDWFQKNKHTLQLKGEVVGPPLLECSITHPRYAQAVENQLRKGDIVAITCTHSDDGKLLSDKFLSKAENGGLDLHDIFLRSSPKPLSSYRPAASPEELSRFGFEGHILDYIRGPDTVLAMLCENTKLHQIAYSPKQISDEQHSAVENSNIRKWVSGSEIYQITVRREYNAKSTAVTQLRRAQWFVEQQVNTEEKRELDEKMKQILREATELKEDLAALKGEMAELEATVGELKREKDDIQMEQERLRKAVAEWNALPAKIGTKQSELDAYVQHNAETNSRIRDIKTESRAVQLKIATMTLEYAKVVTQLRTYYESLVESEIRLIEAKSEFNALVRENQEILDRLKRKEIEISDMVKRDHVMRSEYQRLLRATQEDINNLTEKERALYVEYRNLPDMAALEHEIQTVEARLELMSEGNPGAIRAYEKREEEIVRTKEKLEQHTDSLEATKEQIKEIRQKWEPELDALTDKISAAFAYNFEQIGCAGQVDVDKDEEDFNKWGIQISVRFRDGESLAVLNSHRQSGGERSVSTIFYLMALQGLAQSPFRVVDEINQGMDPRNERMVHERMVDIACQERTSQYFLITPKLLAGLKFHPKMKVHVINSGEHVPDGRADGGAGKGWDFREMARVALRVRKGVRIRALPPE</sequence>
<feature type="compositionally biased region" description="Polar residues" evidence="11">
    <location>
        <begin position="48"/>
        <end position="64"/>
    </location>
</feature>
<keyword evidence="7" id="KW-0067">ATP-binding</keyword>
<keyword evidence="8 10" id="KW-0175">Coiled coil</keyword>
<evidence type="ECO:0000256" key="5">
    <source>
        <dbReference type="ARBA" id="ARBA00022454"/>
    </source>
</evidence>
<evidence type="ECO:0000256" key="4">
    <source>
        <dbReference type="ARBA" id="ARBA00018687"/>
    </source>
</evidence>
<dbReference type="InterPro" id="IPR027417">
    <property type="entry name" value="P-loop_NTPase"/>
</dbReference>
<dbReference type="OrthoDB" id="10254973at2759"/>
<dbReference type="GO" id="GO:0005634">
    <property type="term" value="C:nucleus"/>
    <property type="evidence" value="ECO:0007669"/>
    <property type="project" value="UniProtKB-SubCell"/>
</dbReference>
<proteinExistence type="inferred from homology"/>
<comment type="subcellular location">
    <subcellularLocation>
        <location evidence="2">Chromosome</location>
    </subcellularLocation>
    <subcellularLocation>
        <location evidence="1">Nucleus</location>
    </subcellularLocation>
</comment>
<evidence type="ECO:0000256" key="8">
    <source>
        <dbReference type="ARBA" id="ARBA00023054"/>
    </source>
</evidence>
<evidence type="ECO:0000256" key="1">
    <source>
        <dbReference type="ARBA" id="ARBA00004123"/>
    </source>
</evidence>
<dbReference type="GO" id="GO:0030915">
    <property type="term" value="C:Smc5-Smc6 complex"/>
    <property type="evidence" value="ECO:0007669"/>
    <property type="project" value="TreeGrafter"/>
</dbReference>
<dbReference type="VEuPathDB" id="FungiDB:LEMA_P043580.1"/>
<keyword evidence="9" id="KW-0539">Nucleus</keyword>
<accession>E4ZPS2</accession>
<keyword evidence="5" id="KW-0158">Chromosome</keyword>
<dbReference type="eggNOG" id="KOG0979">
    <property type="taxonomic scope" value="Eukaryota"/>
</dbReference>
<dbReference type="STRING" id="985895.E4ZPS2"/>
<keyword evidence="14" id="KW-1185">Reference proteome</keyword>